<proteinExistence type="predicted"/>
<dbReference type="PANTHER" id="PTHR12461">
    <property type="entry name" value="HYPOXIA-INDUCIBLE FACTOR 1 ALPHA INHIBITOR-RELATED"/>
    <property type="match status" value="1"/>
</dbReference>
<dbReference type="SUPFAM" id="SSF51197">
    <property type="entry name" value="Clavaminate synthase-like"/>
    <property type="match status" value="1"/>
</dbReference>
<keyword evidence="2" id="KW-0812">Transmembrane</keyword>
<evidence type="ECO:0000259" key="3">
    <source>
        <dbReference type="PROSITE" id="PS51184"/>
    </source>
</evidence>
<dbReference type="EMBL" id="AGNL01003220">
    <property type="protein sequence ID" value="EJK74965.1"/>
    <property type="molecule type" value="Genomic_DNA"/>
</dbReference>
<evidence type="ECO:0000256" key="2">
    <source>
        <dbReference type="SAM" id="Phobius"/>
    </source>
</evidence>
<gene>
    <name evidence="4" type="ORF">THAOC_03327</name>
</gene>
<dbReference type="Proteomes" id="UP000266841">
    <property type="component" value="Unassembled WGS sequence"/>
</dbReference>
<dbReference type="PROSITE" id="PS51184">
    <property type="entry name" value="JMJC"/>
    <property type="match status" value="1"/>
</dbReference>
<accession>K0TBT3</accession>
<dbReference type="InterPro" id="IPR014710">
    <property type="entry name" value="RmlC-like_jellyroll"/>
</dbReference>
<feature type="domain" description="JmjC" evidence="3">
    <location>
        <begin position="367"/>
        <end position="548"/>
    </location>
</feature>
<evidence type="ECO:0000256" key="1">
    <source>
        <dbReference type="SAM" id="MobiDB-lite"/>
    </source>
</evidence>
<dbReference type="AlphaFoldDB" id="K0TBT3"/>
<dbReference type="Pfam" id="PF13621">
    <property type="entry name" value="Cupin_8"/>
    <property type="match status" value="1"/>
</dbReference>
<dbReference type="InterPro" id="IPR041667">
    <property type="entry name" value="Cupin_8"/>
</dbReference>
<keyword evidence="2" id="KW-0472">Membrane</keyword>
<keyword evidence="5" id="KW-1185">Reference proteome</keyword>
<dbReference type="eggNOG" id="ENOG502RRCZ">
    <property type="taxonomic scope" value="Eukaryota"/>
</dbReference>
<evidence type="ECO:0000313" key="5">
    <source>
        <dbReference type="Proteomes" id="UP000266841"/>
    </source>
</evidence>
<name>K0TBT3_THAOC</name>
<organism evidence="4 5">
    <name type="scientific">Thalassiosira oceanica</name>
    <name type="common">Marine diatom</name>
    <dbReference type="NCBI Taxonomy" id="159749"/>
    <lineage>
        <taxon>Eukaryota</taxon>
        <taxon>Sar</taxon>
        <taxon>Stramenopiles</taxon>
        <taxon>Ochrophyta</taxon>
        <taxon>Bacillariophyta</taxon>
        <taxon>Coscinodiscophyceae</taxon>
        <taxon>Thalassiosirophycidae</taxon>
        <taxon>Thalassiosirales</taxon>
        <taxon>Thalassiosiraceae</taxon>
        <taxon>Thalassiosira</taxon>
    </lineage>
</organism>
<feature type="transmembrane region" description="Helical" evidence="2">
    <location>
        <begin position="43"/>
        <end position="65"/>
    </location>
</feature>
<dbReference type="OMA" id="GRNMIAM"/>
<dbReference type="OrthoDB" id="415358at2759"/>
<feature type="compositionally biased region" description="Basic and acidic residues" evidence="1">
    <location>
        <begin position="147"/>
        <end position="157"/>
    </location>
</feature>
<comment type="caution">
    <text evidence="4">The sequence shown here is derived from an EMBL/GenBank/DDBJ whole genome shotgun (WGS) entry which is preliminary data.</text>
</comment>
<protein>
    <recommendedName>
        <fullName evidence="3">JmjC domain-containing protein</fullName>
    </recommendedName>
</protein>
<dbReference type="InterPro" id="IPR003347">
    <property type="entry name" value="JmjC_dom"/>
</dbReference>
<dbReference type="Gene3D" id="2.60.120.10">
    <property type="entry name" value="Jelly Rolls"/>
    <property type="match status" value="1"/>
</dbReference>
<sequence length="554" mass="62429">MANDAVRSRRSSALKKKIVDAGSSTRSSRRIRKRRAIERERQARTGLVVVIIAVIVILLLLSLAFGGRASAGGDVGLQDKQRFQRAKALRDAVLNKGGKFVGRLRGGGKKSSHSGTKDKTATRGGKNGGMRYLDPRQLPPLPGAPRESYKGKGDKYGFDGTGDDGWEESAKKSPRKGLGPQVDYTKSDRYTYPDLMYEPPNDGTYPPFESMLKVFETWGQDNLDSPPDTIAEVLQHFDYEDPEQVDAAIRYRDLELPFKMYNVREVIGAGRKWTDEYLSEHFNGDNDDDDAPESHGQCQQSVDNFFAFHRAEKWSVPLLGPPPSVDLDWTFDRWARHAVYADEVSLPVGEKHVYWQSGVPREERLERYERWTFVSRDLPSFSSPEPTFFGFNPREQKGIQCRFGERGITAATHYDGGRNMIAMITGAKRYILSPPNACTKLGVVTERKHPSYRHSMLNFGRVTLLDKTSDINMSEREREWLRIAADAPTLSTVLKAGEVLYVPSHWFHYIVSLQKSAQCNTRSGMHEEGNPYWGGEEDVVQCTAGDSEDEEEGE</sequence>
<dbReference type="PANTHER" id="PTHR12461:SF98">
    <property type="entry name" value="CUPIN-LIKE DOMAIN-CONTAINING PROTEIN"/>
    <property type="match status" value="1"/>
</dbReference>
<feature type="region of interest" description="Disordered" evidence="1">
    <location>
        <begin position="102"/>
        <end position="184"/>
    </location>
</feature>
<keyword evidence="2" id="KW-1133">Transmembrane helix</keyword>
<evidence type="ECO:0000313" key="4">
    <source>
        <dbReference type="EMBL" id="EJK74965.1"/>
    </source>
</evidence>
<reference evidence="4 5" key="1">
    <citation type="journal article" date="2012" name="Genome Biol.">
        <title>Genome and low-iron response of an oceanic diatom adapted to chronic iron limitation.</title>
        <authorList>
            <person name="Lommer M."/>
            <person name="Specht M."/>
            <person name="Roy A.S."/>
            <person name="Kraemer L."/>
            <person name="Andreson R."/>
            <person name="Gutowska M.A."/>
            <person name="Wolf J."/>
            <person name="Bergner S.V."/>
            <person name="Schilhabel M.B."/>
            <person name="Klostermeier U.C."/>
            <person name="Beiko R.G."/>
            <person name="Rosenstiel P."/>
            <person name="Hippler M."/>
            <person name="Laroche J."/>
        </authorList>
    </citation>
    <scope>NUCLEOTIDE SEQUENCE [LARGE SCALE GENOMIC DNA]</scope>
    <source>
        <strain evidence="4 5">CCMP1005</strain>
    </source>
</reference>